<dbReference type="PRINTS" id="PR00081">
    <property type="entry name" value="GDHRDH"/>
</dbReference>
<dbReference type="SUPFAM" id="SSF51735">
    <property type="entry name" value="NAD(P)-binding Rossmann-fold domains"/>
    <property type="match status" value="1"/>
</dbReference>
<dbReference type="RefSeq" id="WP_317120180.1">
    <property type="nucleotide sequence ID" value="NZ_JAWJBA010000001.1"/>
</dbReference>
<protein>
    <submittedName>
        <fullName evidence="2">SDR family NAD(P)-dependent oxidoreductase</fullName>
    </submittedName>
</protein>
<proteinExistence type="predicted"/>
<dbReference type="PANTHER" id="PTHR43157">
    <property type="entry name" value="PHOSPHATIDYLINOSITOL-GLYCAN BIOSYNTHESIS CLASS F PROTEIN-RELATED"/>
    <property type="match status" value="1"/>
</dbReference>
<evidence type="ECO:0000313" key="2">
    <source>
        <dbReference type="EMBL" id="MDV2682844.1"/>
    </source>
</evidence>
<dbReference type="PANTHER" id="PTHR43157:SF31">
    <property type="entry name" value="PHOSPHATIDYLINOSITOL-GLYCAN BIOSYNTHESIS CLASS F PROTEIN"/>
    <property type="match status" value="1"/>
</dbReference>
<reference evidence="2 3" key="1">
    <citation type="submission" date="2023-10" db="EMBL/GenBank/DDBJ databases">
        <title>Screening of Alkalihalobacillus lindianensis BZ-TG-R113 and Its Alleviation of Salt Stress on Rapeseed Growth.</title>
        <authorList>
            <person name="Zhao B."/>
            <person name="Guo T."/>
        </authorList>
    </citation>
    <scope>NUCLEOTIDE SEQUENCE [LARGE SCALE GENOMIC DNA]</scope>
    <source>
        <strain evidence="2 3">BZ-TG-R113</strain>
    </source>
</reference>
<accession>A0ABU3X5Y7</accession>
<comment type="caution">
    <text evidence="2">The sequence shown here is derived from an EMBL/GenBank/DDBJ whole genome shotgun (WGS) entry which is preliminary data.</text>
</comment>
<dbReference type="InterPro" id="IPR036291">
    <property type="entry name" value="NAD(P)-bd_dom_sf"/>
</dbReference>
<organism evidence="2 3">
    <name type="scientific">Alkalihalophilus lindianensis</name>
    <dbReference type="NCBI Taxonomy" id="1630542"/>
    <lineage>
        <taxon>Bacteria</taxon>
        <taxon>Bacillati</taxon>
        <taxon>Bacillota</taxon>
        <taxon>Bacilli</taxon>
        <taxon>Bacillales</taxon>
        <taxon>Bacillaceae</taxon>
        <taxon>Alkalihalophilus</taxon>
    </lineage>
</organism>
<dbReference type="Pfam" id="PF00106">
    <property type="entry name" value="adh_short"/>
    <property type="match status" value="1"/>
</dbReference>
<dbReference type="EMBL" id="JAWJBA010000001">
    <property type="protein sequence ID" value="MDV2682844.1"/>
    <property type="molecule type" value="Genomic_DNA"/>
</dbReference>
<dbReference type="Gene3D" id="3.40.50.720">
    <property type="entry name" value="NAD(P)-binding Rossmann-like Domain"/>
    <property type="match status" value="1"/>
</dbReference>
<keyword evidence="1" id="KW-0560">Oxidoreductase</keyword>
<sequence>MDNRIVLITGANSGIGKAAALQFAEAGLTVLMACRNKKSGQQALTEIQQQSGNTRVELFEVDMSSQRSIRECCKELKKRYDKLDILIHNAAYFNHGEGHRLSEDRIEFTFATNTVGPFYMTTLLKELLSRSPDARILHASSTIIKHFFDPKRTIQWDHVTGPYKGEKPYSVYQHYCDSKMALVTLTFLLAEQLKADNISVNALQINGARMSKETLRKFKPAWRVAAIIQNLYFPPPEKMADCYFTICTANEFKGLTGKLFNHQNKVIEPAPANPSKIEEIKQLTTSKFHPRYAAERKNQEEVLKRCKELIFGANMINNDERE</sequence>
<evidence type="ECO:0000313" key="3">
    <source>
        <dbReference type="Proteomes" id="UP001287282"/>
    </source>
</evidence>
<evidence type="ECO:0000256" key="1">
    <source>
        <dbReference type="ARBA" id="ARBA00023002"/>
    </source>
</evidence>
<gene>
    <name evidence="2" type="ORF">RYX56_00505</name>
</gene>
<name>A0ABU3X5Y7_9BACI</name>
<dbReference type="Proteomes" id="UP001287282">
    <property type="component" value="Unassembled WGS sequence"/>
</dbReference>
<keyword evidence="3" id="KW-1185">Reference proteome</keyword>
<dbReference type="InterPro" id="IPR002347">
    <property type="entry name" value="SDR_fam"/>
</dbReference>